<comment type="similarity">
    <text evidence="1 8">Belongs to the cytochrome P450 family.</text>
</comment>
<feature type="binding site" description="axial binding residue" evidence="7">
    <location>
        <position position="400"/>
    </location>
    <ligand>
        <name>heme</name>
        <dbReference type="ChEBI" id="CHEBI:30413"/>
    </ligand>
    <ligandPart>
        <name>Fe</name>
        <dbReference type="ChEBI" id="CHEBI:18248"/>
    </ligandPart>
</feature>
<dbReference type="GO" id="GO:0020037">
    <property type="term" value="F:heme binding"/>
    <property type="evidence" value="ECO:0007669"/>
    <property type="project" value="InterPro"/>
</dbReference>
<dbReference type="InterPro" id="IPR002403">
    <property type="entry name" value="Cyt_P450_E_grp-IV"/>
</dbReference>
<evidence type="ECO:0000256" key="6">
    <source>
        <dbReference type="ARBA" id="ARBA00023033"/>
    </source>
</evidence>
<dbReference type="PROSITE" id="PS00086">
    <property type="entry name" value="CYTOCHROME_P450"/>
    <property type="match status" value="1"/>
</dbReference>
<accession>A0A316DWJ1</accession>
<keyword evidence="5 7" id="KW-0408">Iron</keyword>
<keyword evidence="2 7" id="KW-0349">Heme</keyword>
<keyword evidence="3 7" id="KW-0479">Metal-binding</keyword>
<organism evidence="9 10">
    <name type="scientific">Tumebacillus permanentifrigoris</name>
    <dbReference type="NCBI Taxonomy" id="378543"/>
    <lineage>
        <taxon>Bacteria</taxon>
        <taxon>Bacillati</taxon>
        <taxon>Bacillota</taxon>
        <taxon>Bacilli</taxon>
        <taxon>Bacillales</taxon>
        <taxon>Alicyclobacillaceae</taxon>
        <taxon>Tumebacillus</taxon>
    </lineage>
</organism>
<keyword evidence="6 8" id="KW-0503">Monooxygenase</keyword>
<dbReference type="PRINTS" id="PR00385">
    <property type="entry name" value="P450"/>
</dbReference>
<evidence type="ECO:0000256" key="3">
    <source>
        <dbReference type="ARBA" id="ARBA00022723"/>
    </source>
</evidence>
<dbReference type="OrthoDB" id="9789468at2"/>
<evidence type="ECO:0000256" key="5">
    <source>
        <dbReference type="ARBA" id="ARBA00023004"/>
    </source>
</evidence>
<evidence type="ECO:0000313" key="10">
    <source>
        <dbReference type="Proteomes" id="UP000245634"/>
    </source>
</evidence>
<sequence>MTTPQPKVLREPPGPVTRSILGNLNEFRRDPHALMISAWQQYGDFVRFRFGNVNAYLPAHPDYIKHVLVDNHKNYARGRLYKTFERFFGKGLLTNEGESWMKNRRMLQPEFQQEAVLQHTQIITESATAMLENWRVKADRDEVVDGHKEMVGLVLRQLGRSVFSLDLSSYADEVVPIIQAGVSTIIRDIGSANELTPKWLPTPYNKRTRQINQAIHSIINRVIEEHKQGLHGDNDLVSLLLKEQAENNLNQRQVFDEVTTVFLAGHDTTAAAFAWLLYILGSRPDVRERLEEEVERVLSGRIPTAEDVNLLLYTRMVVMETLRLYPPVWGFPRDAIADDEIGGFQIKGGSSMIVSPYVVHRHPEFWDSPMSFNPERFRSGWDKTQHRHAYIPFGHGPRQCIGMGFALQQMMLSLPMIVQQFRVELVPTTEVVPATTAIMHPHGGLRIKIKHRDRG</sequence>
<comment type="caution">
    <text evidence="9">The sequence shown here is derived from an EMBL/GenBank/DDBJ whole genome shotgun (WGS) entry which is preliminary data.</text>
</comment>
<name>A0A316DWJ1_9BACL</name>
<dbReference type="GO" id="GO:0016705">
    <property type="term" value="F:oxidoreductase activity, acting on paired donors, with incorporation or reduction of molecular oxygen"/>
    <property type="evidence" value="ECO:0007669"/>
    <property type="project" value="InterPro"/>
</dbReference>
<dbReference type="EMBL" id="QGGL01000006">
    <property type="protein sequence ID" value="PWK13934.1"/>
    <property type="molecule type" value="Genomic_DNA"/>
</dbReference>
<gene>
    <name evidence="9" type="ORF">C7459_106214</name>
</gene>
<keyword evidence="4 8" id="KW-0560">Oxidoreductase</keyword>
<keyword evidence="10" id="KW-1185">Reference proteome</keyword>
<evidence type="ECO:0000256" key="7">
    <source>
        <dbReference type="PIRSR" id="PIRSR602403-1"/>
    </source>
</evidence>
<evidence type="ECO:0000313" key="9">
    <source>
        <dbReference type="EMBL" id="PWK13934.1"/>
    </source>
</evidence>
<dbReference type="GO" id="GO:0005506">
    <property type="term" value="F:iron ion binding"/>
    <property type="evidence" value="ECO:0007669"/>
    <property type="project" value="InterPro"/>
</dbReference>
<evidence type="ECO:0000256" key="2">
    <source>
        <dbReference type="ARBA" id="ARBA00022617"/>
    </source>
</evidence>
<dbReference type="GO" id="GO:0004497">
    <property type="term" value="F:monooxygenase activity"/>
    <property type="evidence" value="ECO:0007669"/>
    <property type="project" value="UniProtKB-KW"/>
</dbReference>
<dbReference type="PRINTS" id="PR00465">
    <property type="entry name" value="EP450IV"/>
</dbReference>
<dbReference type="Proteomes" id="UP000245634">
    <property type="component" value="Unassembled WGS sequence"/>
</dbReference>
<evidence type="ECO:0000256" key="4">
    <source>
        <dbReference type="ARBA" id="ARBA00023002"/>
    </source>
</evidence>
<dbReference type="RefSeq" id="WP_109688488.1">
    <property type="nucleotide sequence ID" value="NZ_QGGL01000006.1"/>
</dbReference>
<evidence type="ECO:0000256" key="8">
    <source>
        <dbReference type="RuleBase" id="RU000461"/>
    </source>
</evidence>
<dbReference type="Pfam" id="PF00067">
    <property type="entry name" value="p450"/>
    <property type="match status" value="1"/>
</dbReference>
<dbReference type="InterPro" id="IPR001128">
    <property type="entry name" value="Cyt_P450"/>
</dbReference>
<reference evidence="9 10" key="1">
    <citation type="submission" date="2018-05" db="EMBL/GenBank/DDBJ databases">
        <title>Genomic Encyclopedia of Type Strains, Phase IV (KMG-IV): sequencing the most valuable type-strain genomes for metagenomic binning, comparative biology and taxonomic classification.</title>
        <authorList>
            <person name="Goeker M."/>
        </authorList>
    </citation>
    <scope>NUCLEOTIDE SEQUENCE [LARGE SCALE GENOMIC DNA]</scope>
    <source>
        <strain evidence="9 10">DSM 18773</strain>
    </source>
</reference>
<dbReference type="InterPro" id="IPR017972">
    <property type="entry name" value="Cyt_P450_CS"/>
</dbReference>
<evidence type="ECO:0000256" key="1">
    <source>
        <dbReference type="ARBA" id="ARBA00010617"/>
    </source>
</evidence>
<dbReference type="Gene3D" id="1.10.630.10">
    <property type="entry name" value="Cytochrome P450"/>
    <property type="match status" value="1"/>
</dbReference>
<dbReference type="SUPFAM" id="SSF48264">
    <property type="entry name" value="Cytochrome P450"/>
    <property type="match status" value="1"/>
</dbReference>
<comment type="cofactor">
    <cofactor evidence="7">
        <name>heme</name>
        <dbReference type="ChEBI" id="CHEBI:30413"/>
    </cofactor>
</comment>
<dbReference type="PANTHER" id="PTHR24291">
    <property type="entry name" value="CYTOCHROME P450 FAMILY 4"/>
    <property type="match status" value="1"/>
</dbReference>
<dbReference type="PANTHER" id="PTHR24291:SF50">
    <property type="entry name" value="BIFUNCTIONAL ALBAFLAVENONE MONOOXYGENASE_TERPENE SYNTHASE"/>
    <property type="match status" value="1"/>
</dbReference>
<dbReference type="InterPro" id="IPR036396">
    <property type="entry name" value="Cyt_P450_sf"/>
</dbReference>
<protein>
    <submittedName>
        <fullName evidence="9">Cytochrome P450</fullName>
    </submittedName>
</protein>
<dbReference type="InterPro" id="IPR050196">
    <property type="entry name" value="Cytochrome_P450_Monoox"/>
</dbReference>
<dbReference type="AlphaFoldDB" id="A0A316DWJ1"/>
<proteinExistence type="inferred from homology"/>